<keyword evidence="1" id="KW-1133">Transmembrane helix</keyword>
<dbReference type="EMBL" id="MN740053">
    <property type="protein sequence ID" value="QHT85934.1"/>
    <property type="molecule type" value="Genomic_DNA"/>
</dbReference>
<keyword evidence="1" id="KW-0472">Membrane</keyword>
<protein>
    <submittedName>
        <fullName evidence="2">Uncharacterized protein</fullName>
    </submittedName>
</protein>
<sequence>MLDFSELIKRAIKYLVEGVIVAIAAYAIPKKQPNMEEIVVVGLTAAATFAVLDVFIPSMGESARGGAGFAIGSGLGGGLRIA</sequence>
<proteinExistence type="predicted"/>
<keyword evidence="1" id="KW-0812">Transmembrane</keyword>
<reference evidence="2" key="1">
    <citation type="journal article" date="2020" name="Nature">
        <title>Giant virus diversity and host interactions through global metagenomics.</title>
        <authorList>
            <person name="Schulz F."/>
            <person name="Roux S."/>
            <person name="Paez-Espino D."/>
            <person name="Jungbluth S."/>
            <person name="Walsh D.A."/>
            <person name="Denef V.J."/>
            <person name="McMahon K.D."/>
            <person name="Konstantinidis K.T."/>
            <person name="Eloe-Fadrosh E.A."/>
            <person name="Kyrpides N.C."/>
            <person name="Woyke T."/>
        </authorList>
    </citation>
    <scope>NUCLEOTIDE SEQUENCE</scope>
    <source>
        <strain evidence="2">GVMAG-M-3300023184-182</strain>
    </source>
</reference>
<dbReference type="AlphaFoldDB" id="A0A6C0HZB0"/>
<name>A0A6C0HZB0_9ZZZZ</name>
<evidence type="ECO:0000313" key="2">
    <source>
        <dbReference type="EMBL" id="QHT85934.1"/>
    </source>
</evidence>
<accession>A0A6C0HZB0</accession>
<evidence type="ECO:0000256" key="1">
    <source>
        <dbReference type="SAM" id="Phobius"/>
    </source>
</evidence>
<organism evidence="2">
    <name type="scientific">viral metagenome</name>
    <dbReference type="NCBI Taxonomy" id="1070528"/>
    <lineage>
        <taxon>unclassified sequences</taxon>
        <taxon>metagenomes</taxon>
        <taxon>organismal metagenomes</taxon>
    </lineage>
</organism>
<feature type="transmembrane region" description="Helical" evidence="1">
    <location>
        <begin position="35"/>
        <end position="56"/>
    </location>
</feature>